<proteinExistence type="predicted"/>
<evidence type="ECO:0000313" key="2">
    <source>
        <dbReference type="Proteomes" id="UP000286680"/>
    </source>
</evidence>
<accession>A0AA94JEJ5</accession>
<keyword evidence="2" id="KW-1185">Reference proteome</keyword>
<gene>
    <name evidence="1" type="ORF">CWE23_01385</name>
</gene>
<dbReference type="RefSeq" id="WP_126819187.1">
    <property type="nucleotide sequence ID" value="NZ_PIPS01000001.1"/>
</dbReference>
<evidence type="ECO:0000313" key="1">
    <source>
        <dbReference type="EMBL" id="RUO44716.1"/>
    </source>
</evidence>
<comment type="caution">
    <text evidence="1">The sequence shown here is derived from an EMBL/GenBank/DDBJ whole genome shotgun (WGS) entry which is preliminary data.</text>
</comment>
<reference evidence="2" key="1">
    <citation type="journal article" date="2018" name="Front. Microbiol.">
        <title>Genome-Based Analysis Reveals the Taxonomy and Diversity of the Family Idiomarinaceae.</title>
        <authorList>
            <person name="Liu Y."/>
            <person name="Lai Q."/>
            <person name="Shao Z."/>
        </authorList>
    </citation>
    <scope>NUCLEOTIDE SEQUENCE [LARGE SCALE GENOMIC DNA]</scope>
    <source>
        <strain evidence="2">SN-14</strain>
    </source>
</reference>
<dbReference type="SUPFAM" id="SSF159501">
    <property type="entry name" value="EreA/ChaN-like"/>
    <property type="match status" value="1"/>
</dbReference>
<dbReference type="Proteomes" id="UP000286680">
    <property type="component" value="Unassembled WGS sequence"/>
</dbReference>
<dbReference type="AlphaFoldDB" id="A0AA94JEJ5"/>
<organism evidence="1 2">
    <name type="scientific">Idiomarina aquatica</name>
    <dbReference type="NCBI Taxonomy" id="1327752"/>
    <lineage>
        <taxon>Bacteria</taxon>
        <taxon>Pseudomonadati</taxon>
        <taxon>Pseudomonadota</taxon>
        <taxon>Gammaproteobacteria</taxon>
        <taxon>Alteromonadales</taxon>
        <taxon>Idiomarinaceae</taxon>
        <taxon>Idiomarina</taxon>
    </lineage>
</organism>
<sequence length="410" mass="46801">MKKWIYPITLVISITSTAVESSEKDYLEEVNKAFRTVAEETKNKTLTEKISVLNRLLNEFSDNEIVHDALLQEIGTTYSFMGEYNKALASFDKRGLAAKTIPQDVKTLVPDNARSALANEAEKYQIVMINEAHHVPQHRVFTHRLLDDLWQRGYRYLALEALSENAEHELDKGYVSEKTGFYTAEPIFANLVLHAKRLGFQLVSYDYGSDVSGDTEAREKAAVNNLRDKVFNQEPEAKVVIHVGYSHIDESAWLAHYIKASLNSDPLTINQTDIAQKSEAQFESETYTWLAENHSFEHPFVLTDSDGELWSLKPDTYDVNVVWPRTSYQSNRPEWARLDRQQRIVDKQWCKGHFPCTVEVFRVGRDNEIPADRVIVSKQSKETAIFISDDSGLIQVSNAQGDVIHTEVLK</sequence>
<protein>
    <submittedName>
        <fullName evidence="1">Uncharacterized protein</fullName>
    </submittedName>
</protein>
<dbReference type="EMBL" id="PIPS01000001">
    <property type="protein sequence ID" value="RUO44716.1"/>
    <property type="molecule type" value="Genomic_DNA"/>
</dbReference>
<name>A0AA94JEJ5_9GAMM</name>